<dbReference type="InterPro" id="IPR011008">
    <property type="entry name" value="Dimeric_a/b-barrel"/>
</dbReference>
<dbReference type="PROSITE" id="PS51502">
    <property type="entry name" value="S_R_A_B_BARREL"/>
    <property type="match status" value="1"/>
</dbReference>
<keyword evidence="7" id="KW-0539">Nucleus</keyword>
<gene>
    <name evidence="11" type="ORF">ATEIFO6365_0008036900</name>
</gene>
<dbReference type="Proteomes" id="UP000452235">
    <property type="component" value="Unassembled WGS sequence"/>
</dbReference>
<feature type="region of interest" description="Disordered" evidence="8">
    <location>
        <begin position="949"/>
        <end position="968"/>
    </location>
</feature>
<comment type="subcellular location">
    <subcellularLocation>
        <location evidence="1">Nucleus</location>
    </subcellularLocation>
</comment>
<dbReference type="InterPro" id="IPR007219">
    <property type="entry name" value="XnlR_reg_dom"/>
</dbReference>
<organism evidence="11 12">
    <name type="scientific">Aspergillus terreus</name>
    <dbReference type="NCBI Taxonomy" id="33178"/>
    <lineage>
        <taxon>Eukaryota</taxon>
        <taxon>Fungi</taxon>
        <taxon>Dikarya</taxon>
        <taxon>Ascomycota</taxon>
        <taxon>Pezizomycotina</taxon>
        <taxon>Eurotiomycetes</taxon>
        <taxon>Eurotiomycetidae</taxon>
        <taxon>Eurotiales</taxon>
        <taxon>Aspergillaceae</taxon>
        <taxon>Aspergillus</taxon>
        <taxon>Aspergillus subgen. Circumdati</taxon>
    </lineage>
</organism>
<protein>
    <submittedName>
        <fullName evidence="11">Putative Zn(II)2Cys6 transcription factor</fullName>
    </submittedName>
</protein>
<comment type="caution">
    <text evidence="11">The sequence shown here is derived from an EMBL/GenBank/DDBJ whole genome shotgun (WGS) entry which is preliminary data.</text>
</comment>
<keyword evidence="6" id="KW-0804">Transcription</keyword>
<dbReference type="SUPFAM" id="SSF54909">
    <property type="entry name" value="Dimeric alpha+beta barrel"/>
    <property type="match status" value="1"/>
</dbReference>
<evidence type="ECO:0000256" key="5">
    <source>
        <dbReference type="ARBA" id="ARBA00023125"/>
    </source>
</evidence>
<feature type="chain" id="PRO_5043691660" evidence="10">
    <location>
        <begin position="23"/>
        <end position="1021"/>
    </location>
</feature>
<evidence type="ECO:0000256" key="6">
    <source>
        <dbReference type="ARBA" id="ARBA00023163"/>
    </source>
</evidence>
<dbReference type="InterPro" id="IPR052202">
    <property type="entry name" value="Yeast_MetPath_Reg"/>
</dbReference>
<keyword evidence="9" id="KW-0472">Membrane</keyword>
<dbReference type="VEuPathDB" id="FungiDB:ATEG_06623"/>
<dbReference type="SMART" id="SM00886">
    <property type="entry name" value="Dabb"/>
    <property type="match status" value="1"/>
</dbReference>
<dbReference type="VEuPathDB" id="FungiDB:ATEG_06624"/>
<dbReference type="Gene3D" id="3.30.70.100">
    <property type="match status" value="1"/>
</dbReference>
<sequence>MAPASQLLVHFLTLAFCTNTYAYVDNVLPDTTAAPAGPLTTPFAPASSCFQVTTRHPYGYPGLEVACAEGANKDCCPDNWGDAVYYSPGMCPSGYHAYPLPTSKQRQETTNYCCPGLIAKTFCYSRLATPVTMTYSDETYSTRRTQDYVKATPIQVRFKASESDIVPVPSGSLSLPRDWLYTREKVGIAIGVAAGVGLITGAIYYWFFVRRRRSAAQTESLQPLNSTAYGDQNPEDAPPPYPGRADTVHIVLFKFRSDVSEEHRKTFVTELKKLKELSCVKAGRLLVGGPSITNPIERSKGFQIALVSYHEDQRALTEYQASQEHHWVTSTYMFPFKEDLVRFDFECDGNTPACGACQRAGTACINDGKQEVHRSYIATMENRIKWLEAIVREKCSNVDLNQDIEGQSQILNDTIQSDTLSQMAEDHASIHHATQATEGRGSNAPNQVNHFNHGGLASHTQPVQEEPHQAHEIGLVSLFPGGDPRYIGPSSGYFFAKRIFSNTGWNGRQKTLSGSTGEALRLPVELLNTPAPLPPQKQIAIDLSSQYFRTVHLLYPFLHEQTHMKAIDRMYEDQEENPIDSFQVHMVLAIASLELSRRRKIHLPVEGYYASAMKHVDFVCHHGSLPALQCLLLLMVYALYHPSCNINIWNLNYQCLASVIDLGLQRDVRSSPAIRISLLEQEMRTRVFWVVYTLDRTVCTMMGRPIGIRDEACERRLPLDMTDLNLVSDVASQPTHRRSPSHMAYSIHLFKLAQLNSEIKYIMHSVRRDVPAYAFPPVRNILAWQEDMISSLRNWVNEVPQVDAPQAKALAQYCQVKYHEMMILVLRPSPGIPHPADEMYERCFHHSFMLIQSFGELYAAGNLPYSRLVVHAVFLGTLVMLHCIWKLPSTAATLRVDELIAKLGVAQNILSSIGEHWAEATRARDCLAELASVAIPRLLSHPFSTASRPAECAAHRSPRDLGDSSRQNRVGIRQEFESGSIPEPYSIPAQTTPNLFDDLLQGDQWSGMSDIDSFMWEFINS</sequence>
<dbReference type="GO" id="GO:0005634">
    <property type="term" value="C:nucleus"/>
    <property type="evidence" value="ECO:0007669"/>
    <property type="project" value="UniProtKB-SubCell"/>
</dbReference>
<evidence type="ECO:0000313" key="12">
    <source>
        <dbReference type="Proteomes" id="UP000452235"/>
    </source>
</evidence>
<dbReference type="CDD" id="cd12148">
    <property type="entry name" value="fungal_TF_MHR"/>
    <property type="match status" value="1"/>
</dbReference>
<dbReference type="Gene3D" id="4.10.240.10">
    <property type="entry name" value="Zn(2)-C6 fungal-type DNA-binding domain"/>
    <property type="match status" value="1"/>
</dbReference>
<dbReference type="GO" id="GO:0043565">
    <property type="term" value="F:sequence-specific DNA binding"/>
    <property type="evidence" value="ECO:0007669"/>
    <property type="project" value="TreeGrafter"/>
</dbReference>
<dbReference type="InterPro" id="IPR036864">
    <property type="entry name" value="Zn2-C6_fun-type_DNA-bd_sf"/>
</dbReference>
<keyword evidence="9" id="KW-0812">Transmembrane</keyword>
<dbReference type="GO" id="GO:0008270">
    <property type="term" value="F:zinc ion binding"/>
    <property type="evidence" value="ECO:0007669"/>
    <property type="project" value="InterPro"/>
</dbReference>
<evidence type="ECO:0000256" key="9">
    <source>
        <dbReference type="SAM" id="Phobius"/>
    </source>
</evidence>
<evidence type="ECO:0000256" key="2">
    <source>
        <dbReference type="ARBA" id="ARBA00022723"/>
    </source>
</evidence>
<dbReference type="GO" id="GO:0045944">
    <property type="term" value="P:positive regulation of transcription by RNA polymerase II"/>
    <property type="evidence" value="ECO:0007669"/>
    <property type="project" value="TreeGrafter"/>
</dbReference>
<feature type="region of interest" description="Disordered" evidence="8">
    <location>
        <begin position="423"/>
        <end position="451"/>
    </location>
</feature>
<feature type="compositionally biased region" description="Polar residues" evidence="8">
    <location>
        <begin position="220"/>
        <end position="230"/>
    </location>
</feature>
<reference evidence="11 12" key="1">
    <citation type="submission" date="2020-01" db="EMBL/GenBank/DDBJ databases">
        <title>Aspergillus terreus IFO 6365 whole genome shotgun sequence.</title>
        <authorList>
            <person name="Kanamasa S."/>
            <person name="Takahashi H."/>
        </authorList>
    </citation>
    <scope>NUCLEOTIDE SEQUENCE [LARGE SCALE GENOMIC DNA]</scope>
    <source>
        <strain evidence="11 12">IFO 6365</strain>
    </source>
</reference>
<proteinExistence type="predicted"/>
<keyword evidence="12" id="KW-1185">Reference proteome</keyword>
<evidence type="ECO:0000256" key="4">
    <source>
        <dbReference type="ARBA" id="ARBA00023015"/>
    </source>
</evidence>
<dbReference type="InterPro" id="IPR013097">
    <property type="entry name" value="Dabb"/>
</dbReference>
<keyword evidence="10" id="KW-0732">Signal</keyword>
<evidence type="ECO:0000256" key="10">
    <source>
        <dbReference type="SAM" id="SignalP"/>
    </source>
</evidence>
<evidence type="ECO:0000256" key="8">
    <source>
        <dbReference type="SAM" id="MobiDB-lite"/>
    </source>
</evidence>
<evidence type="ECO:0000256" key="1">
    <source>
        <dbReference type="ARBA" id="ARBA00004123"/>
    </source>
</evidence>
<dbReference type="Pfam" id="PF07876">
    <property type="entry name" value="Dabb"/>
    <property type="match status" value="1"/>
</dbReference>
<accession>A0A5M3Z6D5</accession>
<feature type="signal peptide" evidence="10">
    <location>
        <begin position="1"/>
        <end position="22"/>
    </location>
</feature>
<evidence type="ECO:0000256" key="3">
    <source>
        <dbReference type="ARBA" id="ARBA00022833"/>
    </source>
</evidence>
<dbReference type="EMBL" id="BLJY01000008">
    <property type="protein sequence ID" value="GFF18425.1"/>
    <property type="molecule type" value="Genomic_DNA"/>
</dbReference>
<keyword evidence="5" id="KW-0238">DNA-binding</keyword>
<feature type="transmembrane region" description="Helical" evidence="9">
    <location>
        <begin position="186"/>
        <end position="207"/>
    </location>
</feature>
<dbReference type="PANTHER" id="PTHR47782:SF1">
    <property type="entry name" value="PYRIMIDINE PATHWAY REGULATORY PROTEIN 1"/>
    <property type="match status" value="1"/>
</dbReference>
<dbReference type="GO" id="GO:0000981">
    <property type="term" value="F:DNA-binding transcription factor activity, RNA polymerase II-specific"/>
    <property type="evidence" value="ECO:0007669"/>
    <property type="project" value="InterPro"/>
</dbReference>
<evidence type="ECO:0000256" key="7">
    <source>
        <dbReference type="ARBA" id="ARBA00023242"/>
    </source>
</evidence>
<keyword evidence="4" id="KW-0805">Transcription regulation</keyword>
<feature type="compositionally biased region" description="Basic and acidic residues" evidence="8">
    <location>
        <begin position="953"/>
        <end position="963"/>
    </location>
</feature>
<dbReference type="AlphaFoldDB" id="A0A5M3Z6D5"/>
<dbReference type="OrthoDB" id="25921at2759"/>
<name>A0A5M3Z6D5_ASPTE</name>
<keyword evidence="9" id="KW-1133">Transmembrane helix</keyword>
<keyword evidence="3" id="KW-0862">Zinc</keyword>
<dbReference type="PANTHER" id="PTHR47782">
    <property type="entry name" value="ZN(II)2CYS6 TRANSCRIPTION FACTOR (EUROFUNG)-RELATED"/>
    <property type="match status" value="1"/>
</dbReference>
<evidence type="ECO:0000313" key="11">
    <source>
        <dbReference type="EMBL" id="GFF18425.1"/>
    </source>
</evidence>
<feature type="region of interest" description="Disordered" evidence="8">
    <location>
        <begin position="220"/>
        <end position="240"/>
    </location>
</feature>
<dbReference type="GO" id="GO:0006351">
    <property type="term" value="P:DNA-templated transcription"/>
    <property type="evidence" value="ECO:0007669"/>
    <property type="project" value="InterPro"/>
</dbReference>
<dbReference type="Pfam" id="PF04082">
    <property type="entry name" value="Fungal_trans"/>
    <property type="match status" value="1"/>
</dbReference>
<dbReference type="SMART" id="SM00906">
    <property type="entry name" value="Fungal_trans"/>
    <property type="match status" value="1"/>
</dbReference>
<keyword evidence="2" id="KW-0479">Metal-binding</keyword>